<evidence type="ECO:0000256" key="3">
    <source>
        <dbReference type="PROSITE-ProRule" id="PRU00169"/>
    </source>
</evidence>
<proteinExistence type="predicted"/>
<evidence type="ECO:0000256" key="1">
    <source>
        <dbReference type="ARBA" id="ARBA00022553"/>
    </source>
</evidence>
<dbReference type="InterPro" id="IPR058245">
    <property type="entry name" value="NreC/VraR/RcsB-like_REC"/>
</dbReference>
<dbReference type="InterPro" id="IPR016032">
    <property type="entry name" value="Sig_transdc_resp-reg_C-effctor"/>
</dbReference>
<dbReference type="PROSITE" id="PS50110">
    <property type="entry name" value="RESPONSE_REGULATORY"/>
    <property type="match status" value="1"/>
</dbReference>
<dbReference type="CDD" id="cd17535">
    <property type="entry name" value="REC_NarL-like"/>
    <property type="match status" value="1"/>
</dbReference>
<evidence type="ECO:0000313" key="6">
    <source>
        <dbReference type="EMBL" id="TGN65241.1"/>
    </source>
</evidence>
<dbReference type="Pfam" id="PF00196">
    <property type="entry name" value="GerE"/>
    <property type="match status" value="1"/>
</dbReference>
<dbReference type="GO" id="GO:0003677">
    <property type="term" value="F:DNA binding"/>
    <property type="evidence" value="ECO:0007669"/>
    <property type="project" value="UniProtKB-KW"/>
</dbReference>
<keyword evidence="1 3" id="KW-0597">Phosphoprotein</keyword>
<dbReference type="SUPFAM" id="SSF46894">
    <property type="entry name" value="C-terminal effector domain of the bipartite response regulators"/>
    <property type="match status" value="1"/>
</dbReference>
<dbReference type="CDD" id="cd06170">
    <property type="entry name" value="LuxR_C_like"/>
    <property type="match status" value="1"/>
</dbReference>
<dbReference type="OrthoDB" id="9808843at2"/>
<evidence type="ECO:0000256" key="2">
    <source>
        <dbReference type="ARBA" id="ARBA00023125"/>
    </source>
</evidence>
<dbReference type="RefSeq" id="WP_135839739.1">
    <property type="nucleotide sequence ID" value="NZ_SRRO01000001.1"/>
</dbReference>
<dbReference type="InterPro" id="IPR000792">
    <property type="entry name" value="Tscrpt_reg_LuxR_C"/>
</dbReference>
<dbReference type="InterPro" id="IPR039420">
    <property type="entry name" value="WalR-like"/>
</dbReference>
<evidence type="ECO:0000313" key="7">
    <source>
        <dbReference type="Proteomes" id="UP000297496"/>
    </source>
</evidence>
<dbReference type="PANTHER" id="PTHR43214:SF43">
    <property type="entry name" value="TWO-COMPONENT RESPONSE REGULATOR"/>
    <property type="match status" value="1"/>
</dbReference>
<dbReference type="PANTHER" id="PTHR43214">
    <property type="entry name" value="TWO-COMPONENT RESPONSE REGULATOR"/>
    <property type="match status" value="1"/>
</dbReference>
<dbReference type="SUPFAM" id="SSF52172">
    <property type="entry name" value="CheY-like"/>
    <property type="match status" value="1"/>
</dbReference>
<evidence type="ECO:0000259" key="4">
    <source>
        <dbReference type="PROSITE" id="PS50043"/>
    </source>
</evidence>
<evidence type="ECO:0000259" key="5">
    <source>
        <dbReference type="PROSITE" id="PS50110"/>
    </source>
</evidence>
<dbReference type="GO" id="GO:0000160">
    <property type="term" value="P:phosphorelay signal transduction system"/>
    <property type="evidence" value="ECO:0007669"/>
    <property type="project" value="InterPro"/>
</dbReference>
<feature type="modified residue" description="4-aspartylphosphate" evidence="3">
    <location>
        <position position="54"/>
    </location>
</feature>
<dbReference type="SMART" id="SM00448">
    <property type="entry name" value="REC"/>
    <property type="match status" value="1"/>
</dbReference>
<sequence>MIRVVVADDHAVVRRGLTGLIESTDDLEVVGVARDGREAVALVREMRPDVAVMDLQMPVMDGVEATRAIVGEASGTGVLVLTSFSDHARIDAAIGAGAVGYLLKDAEPESLLDGIRAVARGESPLDPRAARRLVSRTAHGRGGTVPSAADGAGLSPREAEVLRLVVEGLLNKQIAARLGITERTVKAHLTSAYQRIGVADRTQAALWAQRHDLGGAGGSEGARD</sequence>
<dbReference type="PROSITE" id="PS50043">
    <property type="entry name" value="HTH_LUXR_2"/>
    <property type="match status" value="1"/>
</dbReference>
<dbReference type="PRINTS" id="PR00038">
    <property type="entry name" value="HTHLUXR"/>
</dbReference>
<dbReference type="InterPro" id="IPR001789">
    <property type="entry name" value="Sig_transdc_resp-reg_receiver"/>
</dbReference>
<gene>
    <name evidence="6" type="ORF">EXE59_15685</name>
</gene>
<dbReference type="SMART" id="SM00421">
    <property type="entry name" value="HTH_LUXR"/>
    <property type="match status" value="1"/>
</dbReference>
<reference evidence="6 7" key="1">
    <citation type="submission" date="2019-04" db="EMBL/GenBank/DDBJ databases">
        <title>Three New Species of Nocardioides, Nocardioides euryhalodurans sp. nov., Nocardioides seonyuensis sp. nov. and Nocardioides eburneoflavus sp. nov. Isolated from Soil.</title>
        <authorList>
            <person name="Roh S.G."/>
            <person name="Lee C."/>
            <person name="Kim M.-K."/>
            <person name="Kim S.B."/>
        </authorList>
    </citation>
    <scope>NUCLEOTIDE SEQUENCE [LARGE SCALE GENOMIC DNA]</scope>
    <source>
        <strain evidence="6 7">MMS17-SY213</strain>
    </source>
</reference>
<dbReference type="GO" id="GO:0006355">
    <property type="term" value="P:regulation of DNA-templated transcription"/>
    <property type="evidence" value="ECO:0007669"/>
    <property type="project" value="InterPro"/>
</dbReference>
<feature type="domain" description="HTH luxR-type" evidence="4">
    <location>
        <begin position="147"/>
        <end position="212"/>
    </location>
</feature>
<dbReference type="Pfam" id="PF00072">
    <property type="entry name" value="Response_reg"/>
    <property type="match status" value="1"/>
</dbReference>
<keyword evidence="7" id="KW-1185">Reference proteome</keyword>
<protein>
    <submittedName>
        <fullName evidence="6">Response regulator transcription factor</fullName>
    </submittedName>
</protein>
<comment type="caution">
    <text evidence="6">The sequence shown here is derived from an EMBL/GenBank/DDBJ whole genome shotgun (WGS) entry which is preliminary data.</text>
</comment>
<dbReference type="Proteomes" id="UP000297496">
    <property type="component" value="Unassembled WGS sequence"/>
</dbReference>
<dbReference type="EMBL" id="SRRO01000001">
    <property type="protein sequence ID" value="TGN65241.1"/>
    <property type="molecule type" value="Genomic_DNA"/>
</dbReference>
<name>A0A4Z1BVG4_9ACTN</name>
<organism evidence="6 7">
    <name type="scientific">Nocardioides eburneiflavus</name>
    <dbReference type="NCBI Taxonomy" id="2518372"/>
    <lineage>
        <taxon>Bacteria</taxon>
        <taxon>Bacillati</taxon>
        <taxon>Actinomycetota</taxon>
        <taxon>Actinomycetes</taxon>
        <taxon>Propionibacteriales</taxon>
        <taxon>Nocardioidaceae</taxon>
        <taxon>Nocardioides</taxon>
    </lineage>
</organism>
<accession>A0A4Z1BVG4</accession>
<dbReference type="InterPro" id="IPR011006">
    <property type="entry name" value="CheY-like_superfamily"/>
</dbReference>
<feature type="domain" description="Response regulatory" evidence="5">
    <location>
        <begin position="3"/>
        <end position="119"/>
    </location>
</feature>
<dbReference type="AlphaFoldDB" id="A0A4Z1BVG4"/>
<keyword evidence="2" id="KW-0238">DNA-binding</keyword>
<dbReference type="PROSITE" id="PS00622">
    <property type="entry name" value="HTH_LUXR_1"/>
    <property type="match status" value="1"/>
</dbReference>
<dbReference type="Gene3D" id="3.40.50.2300">
    <property type="match status" value="1"/>
</dbReference>